<dbReference type="AlphaFoldDB" id="A0A562SJS1"/>
<comment type="caution">
    <text evidence="1">The sequence shown here is derived from an EMBL/GenBank/DDBJ whole genome shotgun (WGS) entry which is preliminary data.</text>
</comment>
<accession>A0A562SJS1</accession>
<keyword evidence="2" id="KW-1185">Reference proteome</keyword>
<evidence type="ECO:0000313" key="2">
    <source>
        <dbReference type="Proteomes" id="UP000316778"/>
    </source>
</evidence>
<reference evidence="1 2" key="1">
    <citation type="journal article" date="2013" name="Stand. Genomic Sci.">
        <title>Genomic Encyclopedia of Type Strains, Phase I: The one thousand microbial genomes (KMG-I) project.</title>
        <authorList>
            <person name="Kyrpides N.C."/>
            <person name="Woyke T."/>
            <person name="Eisen J.A."/>
            <person name="Garrity G."/>
            <person name="Lilburn T.G."/>
            <person name="Beck B.J."/>
            <person name="Whitman W.B."/>
            <person name="Hugenholtz P."/>
            <person name="Klenk H.P."/>
        </authorList>
    </citation>
    <scope>NUCLEOTIDE SEQUENCE [LARGE SCALE GENOMIC DNA]</scope>
    <source>
        <strain evidence="1 2">DSM 13484</strain>
    </source>
</reference>
<evidence type="ECO:0008006" key="3">
    <source>
        <dbReference type="Google" id="ProtNLM"/>
    </source>
</evidence>
<protein>
    <recommendedName>
        <fullName evidence="3">Lipoprotein</fullName>
    </recommendedName>
</protein>
<dbReference type="OrthoDB" id="653743at2"/>
<dbReference type="RefSeq" id="WP_145719685.1">
    <property type="nucleotide sequence ID" value="NZ_BAAAFY010000003.1"/>
</dbReference>
<organism evidence="1 2">
    <name type="scientific">Chitinophaga japonensis</name>
    <name type="common">Flexibacter japonensis</name>
    <dbReference type="NCBI Taxonomy" id="104662"/>
    <lineage>
        <taxon>Bacteria</taxon>
        <taxon>Pseudomonadati</taxon>
        <taxon>Bacteroidota</taxon>
        <taxon>Chitinophagia</taxon>
        <taxon>Chitinophagales</taxon>
        <taxon>Chitinophagaceae</taxon>
        <taxon>Chitinophaga</taxon>
    </lineage>
</organism>
<dbReference type="EMBL" id="VLLG01000008">
    <property type="protein sequence ID" value="TWI81040.1"/>
    <property type="molecule type" value="Genomic_DNA"/>
</dbReference>
<proteinExistence type="predicted"/>
<dbReference type="Proteomes" id="UP000316778">
    <property type="component" value="Unassembled WGS sequence"/>
</dbReference>
<gene>
    <name evidence="1" type="ORF">LX66_5646</name>
</gene>
<evidence type="ECO:0000313" key="1">
    <source>
        <dbReference type="EMBL" id="TWI81040.1"/>
    </source>
</evidence>
<sequence length="311" mass="34231">MNRLLILLLAVGILAGCGSGKDRANGDNPLTFEDFEALFPEKELPYRLMADSLGQNPADTLVLKPAVLQQFLTDTMAAADFPEKATPRFFPLAHFEGEHLHYFVVEAVSKSRAAAYLCFTDKEGRYLNRVLVASKAAGSKDRLSFTLDSKYLVKISTEMRLGPSHTALKEDFYMAQPDGQLTLIMTNSNGPAMPGQIFNPIDTLPGKHKFSADYTSGDLNIISIRDGPDPKTFLFFISFSRENGSCKGELSGTGHFTGSNRGEYKDKESSCGIAFQFSSRRVSIREIGGCGAYRGIKCLFEGSFTKKRINN</sequence>
<name>A0A562SJS1_CHIJA</name>
<dbReference type="PROSITE" id="PS51257">
    <property type="entry name" value="PROKAR_LIPOPROTEIN"/>
    <property type="match status" value="1"/>
</dbReference>